<dbReference type="InterPro" id="IPR000719">
    <property type="entry name" value="Prot_kinase_dom"/>
</dbReference>
<evidence type="ECO:0000256" key="1">
    <source>
        <dbReference type="ARBA" id="ARBA00022527"/>
    </source>
</evidence>
<dbReference type="GO" id="GO:0005816">
    <property type="term" value="C:spindle pole body"/>
    <property type="evidence" value="ECO:0007669"/>
    <property type="project" value="TreeGrafter"/>
</dbReference>
<evidence type="ECO:0000313" key="7">
    <source>
        <dbReference type="EMBL" id="KAF9948894.1"/>
    </source>
</evidence>
<evidence type="ECO:0000313" key="8">
    <source>
        <dbReference type="Proteomes" id="UP000749646"/>
    </source>
</evidence>
<keyword evidence="3" id="KW-0547">Nucleotide-binding</keyword>
<gene>
    <name evidence="7" type="primary">CDC5_3</name>
    <name evidence="7" type="ORF">BGZ65_007747</name>
</gene>
<dbReference type="GO" id="GO:0000776">
    <property type="term" value="C:kinetochore"/>
    <property type="evidence" value="ECO:0007669"/>
    <property type="project" value="TreeGrafter"/>
</dbReference>
<dbReference type="GO" id="GO:0007052">
    <property type="term" value="P:mitotic spindle organization"/>
    <property type="evidence" value="ECO:0007669"/>
    <property type="project" value="TreeGrafter"/>
</dbReference>
<dbReference type="GO" id="GO:0005524">
    <property type="term" value="F:ATP binding"/>
    <property type="evidence" value="ECO:0007669"/>
    <property type="project" value="UniProtKB-KW"/>
</dbReference>
<evidence type="ECO:0000259" key="6">
    <source>
        <dbReference type="PROSITE" id="PS50011"/>
    </source>
</evidence>
<evidence type="ECO:0000256" key="2">
    <source>
        <dbReference type="ARBA" id="ARBA00022679"/>
    </source>
</evidence>
<evidence type="ECO:0000256" key="5">
    <source>
        <dbReference type="ARBA" id="ARBA00022840"/>
    </source>
</evidence>
<dbReference type="GO" id="GO:0004674">
    <property type="term" value="F:protein serine/threonine kinase activity"/>
    <property type="evidence" value="ECO:0007669"/>
    <property type="project" value="UniProtKB-KW"/>
</dbReference>
<dbReference type="PROSITE" id="PS50011">
    <property type="entry name" value="PROTEIN_KINASE_DOM"/>
    <property type="match status" value="1"/>
</dbReference>
<dbReference type="Pfam" id="PF00069">
    <property type="entry name" value="Pkinase"/>
    <property type="match status" value="1"/>
</dbReference>
<accession>A0A9P6IUT6</accession>
<feature type="non-terminal residue" evidence="7">
    <location>
        <position position="69"/>
    </location>
</feature>
<dbReference type="Gene3D" id="3.30.200.20">
    <property type="entry name" value="Phosphorylase Kinase, domain 1"/>
    <property type="match status" value="1"/>
</dbReference>
<evidence type="ECO:0000256" key="4">
    <source>
        <dbReference type="ARBA" id="ARBA00022777"/>
    </source>
</evidence>
<dbReference type="GO" id="GO:0005737">
    <property type="term" value="C:cytoplasm"/>
    <property type="evidence" value="ECO:0007669"/>
    <property type="project" value="TreeGrafter"/>
</dbReference>
<keyword evidence="5" id="KW-0067">ATP-binding</keyword>
<keyword evidence="4 7" id="KW-0418">Kinase</keyword>
<dbReference type="AlphaFoldDB" id="A0A9P6IUT6"/>
<dbReference type="GO" id="GO:0000922">
    <property type="term" value="C:spindle pole"/>
    <property type="evidence" value="ECO:0007669"/>
    <property type="project" value="TreeGrafter"/>
</dbReference>
<dbReference type="PANTHER" id="PTHR24345:SF0">
    <property type="entry name" value="CELL CYCLE SERINE_THREONINE-PROTEIN KINASE CDC5_MSD2"/>
    <property type="match status" value="1"/>
</dbReference>
<reference evidence="7" key="1">
    <citation type="journal article" date="2020" name="Fungal Divers.">
        <title>Resolving the Mortierellaceae phylogeny through synthesis of multi-gene phylogenetics and phylogenomics.</title>
        <authorList>
            <person name="Vandepol N."/>
            <person name="Liber J."/>
            <person name="Desiro A."/>
            <person name="Na H."/>
            <person name="Kennedy M."/>
            <person name="Barry K."/>
            <person name="Grigoriev I.V."/>
            <person name="Miller A.N."/>
            <person name="O'Donnell K."/>
            <person name="Stajich J.E."/>
            <person name="Bonito G."/>
        </authorList>
    </citation>
    <scope>NUCLEOTIDE SEQUENCE</scope>
    <source>
        <strain evidence="7">MES-2147</strain>
    </source>
</reference>
<name>A0A9P6IUT6_9FUNG</name>
<proteinExistence type="predicted"/>
<organism evidence="7 8">
    <name type="scientific">Modicella reniformis</name>
    <dbReference type="NCBI Taxonomy" id="1440133"/>
    <lineage>
        <taxon>Eukaryota</taxon>
        <taxon>Fungi</taxon>
        <taxon>Fungi incertae sedis</taxon>
        <taxon>Mucoromycota</taxon>
        <taxon>Mortierellomycotina</taxon>
        <taxon>Mortierellomycetes</taxon>
        <taxon>Mortierellales</taxon>
        <taxon>Mortierellaceae</taxon>
        <taxon>Modicella</taxon>
    </lineage>
</organism>
<feature type="domain" description="Protein kinase" evidence="6">
    <location>
        <begin position="1"/>
        <end position="69"/>
    </location>
</feature>
<comment type="caution">
    <text evidence="7">The sequence shown here is derived from an EMBL/GenBank/DDBJ whole genome shotgun (WGS) entry which is preliminary data.</text>
</comment>
<dbReference type="SUPFAM" id="SSF56112">
    <property type="entry name" value="Protein kinase-like (PK-like)"/>
    <property type="match status" value="1"/>
</dbReference>
<evidence type="ECO:0000256" key="3">
    <source>
        <dbReference type="ARBA" id="ARBA00022741"/>
    </source>
</evidence>
<protein>
    <submittedName>
        <fullName evidence="7">Cell cycle serine/threonine-protein kinase cdc5/MSD2</fullName>
    </submittedName>
</protein>
<dbReference type="EMBL" id="JAAAHW010007365">
    <property type="protein sequence ID" value="KAF9948894.1"/>
    <property type="molecule type" value="Genomic_DNA"/>
</dbReference>
<dbReference type="OrthoDB" id="408964at2759"/>
<sequence length="69" mass="8185">GHRYAAKVIQKTELQSHKTRQKLFAEIKIHQSLKHENIVRYHNCFEDEDFVYLVLELCESKASVKSIQQ</sequence>
<keyword evidence="8" id="KW-1185">Reference proteome</keyword>
<dbReference type="PANTHER" id="PTHR24345">
    <property type="entry name" value="SERINE/THREONINE-PROTEIN KINASE PLK"/>
    <property type="match status" value="1"/>
</dbReference>
<dbReference type="InterPro" id="IPR011009">
    <property type="entry name" value="Kinase-like_dom_sf"/>
</dbReference>
<keyword evidence="1" id="KW-0723">Serine/threonine-protein kinase</keyword>
<dbReference type="GO" id="GO:0005634">
    <property type="term" value="C:nucleus"/>
    <property type="evidence" value="ECO:0007669"/>
    <property type="project" value="TreeGrafter"/>
</dbReference>
<dbReference type="Proteomes" id="UP000749646">
    <property type="component" value="Unassembled WGS sequence"/>
</dbReference>
<keyword evidence="2" id="KW-0808">Transferase</keyword>